<dbReference type="RefSeq" id="WP_167844779.1">
    <property type="nucleotide sequence ID" value="NZ_JHEG04000001.1"/>
</dbReference>
<evidence type="ECO:0000256" key="3">
    <source>
        <dbReference type="ARBA" id="ARBA00022898"/>
    </source>
</evidence>
<dbReference type="Proteomes" id="UP000029738">
    <property type="component" value="Unassembled WGS sequence"/>
</dbReference>
<protein>
    <submittedName>
        <fullName evidence="7">Pyridoxal-phosphate dependent enzyme</fullName>
    </submittedName>
</protein>
<gene>
    <name evidence="7" type="ORF">DA73_0400030125</name>
</gene>
<organism evidence="7 8">
    <name type="scientific">Tolypothrix bouteillei VB521301</name>
    <dbReference type="NCBI Taxonomy" id="1479485"/>
    <lineage>
        <taxon>Bacteria</taxon>
        <taxon>Bacillati</taxon>
        <taxon>Cyanobacteriota</taxon>
        <taxon>Cyanophyceae</taxon>
        <taxon>Nostocales</taxon>
        <taxon>Tolypothrichaceae</taxon>
        <taxon>Tolypothrix</taxon>
    </lineage>
</organism>
<dbReference type="InterPro" id="IPR027278">
    <property type="entry name" value="ACCD_DCysDesulf"/>
</dbReference>
<reference evidence="7" key="2">
    <citation type="submission" date="2019-11" db="EMBL/GenBank/DDBJ databases">
        <title>Improved Assembly of Tolypothrix boutellei genome.</title>
        <authorList>
            <person name="Sarangi A.N."/>
            <person name="Mukherjee M."/>
            <person name="Ghosh S."/>
            <person name="Singh D."/>
            <person name="Das A."/>
            <person name="Kant S."/>
            <person name="Prusty A."/>
            <person name="Tripathy S."/>
        </authorList>
    </citation>
    <scope>NUCLEOTIDE SEQUENCE</scope>
    <source>
        <strain evidence="7">VB521301</strain>
    </source>
</reference>
<comment type="caution">
    <text evidence="7">The sequence shown here is derived from an EMBL/GenBank/DDBJ whole genome shotgun (WGS) entry which is preliminary data.</text>
</comment>
<dbReference type="SUPFAM" id="SSF53686">
    <property type="entry name" value="Tryptophan synthase beta subunit-like PLP-dependent enzymes"/>
    <property type="match status" value="1"/>
</dbReference>
<dbReference type="InterPro" id="IPR001926">
    <property type="entry name" value="TrpB-like_PALP"/>
</dbReference>
<evidence type="ECO:0000256" key="1">
    <source>
        <dbReference type="ARBA" id="ARBA00001933"/>
    </source>
</evidence>
<feature type="domain" description="Tryptophan synthase beta chain-like PALP" evidence="6">
    <location>
        <begin position="18"/>
        <end position="326"/>
    </location>
</feature>
<evidence type="ECO:0000313" key="8">
    <source>
        <dbReference type="Proteomes" id="UP000029738"/>
    </source>
</evidence>
<dbReference type="EMBL" id="JHEG04000001">
    <property type="protein sequence ID" value="KAF3889266.1"/>
    <property type="molecule type" value="Genomic_DNA"/>
</dbReference>
<dbReference type="AlphaFoldDB" id="A0A8S9TAS4"/>
<feature type="modified residue" description="N6-(pyridoxal phosphate)lysine" evidence="5">
    <location>
        <position position="58"/>
    </location>
</feature>
<keyword evidence="3 5" id="KW-0663">Pyridoxal phosphate</keyword>
<dbReference type="GO" id="GO:1901605">
    <property type="term" value="P:alpha-amino acid metabolic process"/>
    <property type="evidence" value="ECO:0007669"/>
    <property type="project" value="UniProtKB-ARBA"/>
</dbReference>
<feature type="active site" description="Nucleophile" evidence="4">
    <location>
        <position position="85"/>
    </location>
</feature>
<evidence type="ECO:0000313" key="7">
    <source>
        <dbReference type="EMBL" id="KAF3889266.1"/>
    </source>
</evidence>
<comment type="similarity">
    <text evidence="2">Belongs to the ACC deaminase/D-cysteine desulfhydrase family.</text>
</comment>
<comment type="cofactor">
    <cofactor evidence="1">
        <name>pyridoxal 5'-phosphate</name>
        <dbReference type="ChEBI" id="CHEBI:597326"/>
    </cofactor>
</comment>
<name>A0A8S9TAS4_9CYAN</name>
<dbReference type="GO" id="GO:0019148">
    <property type="term" value="F:D-cysteine desulfhydrase activity"/>
    <property type="evidence" value="ECO:0007669"/>
    <property type="project" value="TreeGrafter"/>
</dbReference>
<dbReference type="InterPro" id="IPR036052">
    <property type="entry name" value="TrpB-like_PALP_sf"/>
</dbReference>
<evidence type="ECO:0000259" key="6">
    <source>
        <dbReference type="Pfam" id="PF00291"/>
    </source>
</evidence>
<dbReference type="Pfam" id="PF00291">
    <property type="entry name" value="PALP"/>
    <property type="match status" value="1"/>
</dbReference>
<dbReference type="PIRSF" id="PIRSF006278">
    <property type="entry name" value="ACCD_DCysDesulf"/>
    <property type="match status" value="1"/>
</dbReference>
<evidence type="ECO:0000256" key="5">
    <source>
        <dbReference type="PIRSR" id="PIRSR006278-2"/>
    </source>
</evidence>
<dbReference type="Gene3D" id="3.40.50.1100">
    <property type="match status" value="2"/>
</dbReference>
<reference evidence="7" key="1">
    <citation type="journal article" date="2015" name="Genome Announc.">
        <title>Draft Genome Sequence of Tolypothrix boutellei Strain VB521301.</title>
        <authorList>
            <person name="Chandrababunaidu M.M."/>
            <person name="Singh D."/>
            <person name="Sen D."/>
            <person name="Bhan S."/>
            <person name="Das S."/>
            <person name="Gupta A."/>
            <person name="Adhikary S.P."/>
            <person name="Tripathy S."/>
        </authorList>
    </citation>
    <scope>NUCLEOTIDE SEQUENCE</scope>
    <source>
        <strain evidence="7">VB521301</strain>
    </source>
</reference>
<dbReference type="PANTHER" id="PTHR43780">
    <property type="entry name" value="1-AMINOCYCLOPROPANE-1-CARBOXYLATE DEAMINASE-RELATED"/>
    <property type="match status" value="1"/>
</dbReference>
<keyword evidence="8" id="KW-1185">Reference proteome</keyword>
<accession>A0A8S9TAS4</accession>
<sequence>MLPLFKAYPQLQAKLPYVSLAELSTPVHKLNNIEKTLNAEQLYIKRDDLSSSIYGGNKIRKLEFLLGDVLNQHSKRVLTFGFAGSNHALATAIYAHSLGIRTTSMLMPQINASYVRRNLLTSYYYQADLHQHQNQLALFFHTVSQLVRYTLKEARIPYIIAPGGSSPLGTIGYVNAAFELKEQIMQGYMPEPDLIYLPLGTMGTATGLVLGLKAIGLKSKVIAVRVVKAQFANEKKIVRLFNQTNSLLHSLDSTFPILQITEKDLCIRHEFFGEDYAHFTESGMKAVTQMNNYENIPLDGTYTGKAFAALIHDLNQEDIKHQVILFWNTYNSRNLPTAFVDEDFHQLPQSFHRYFIGTLFGSGSETSDR</sequence>
<dbReference type="PANTHER" id="PTHR43780:SF2">
    <property type="entry name" value="1-AMINOCYCLOPROPANE-1-CARBOXYLATE DEAMINASE-RELATED"/>
    <property type="match status" value="1"/>
</dbReference>
<proteinExistence type="inferred from homology"/>
<evidence type="ECO:0000256" key="2">
    <source>
        <dbReference type="ARBA" id="ARBA00008639"/>
    </source>
</evidence>
<evidence type="ECO:0000256" key="4">
    <source>
        <dbReference type="PIRSR" id="PIRSR006278-1"/>
    </source>
</evidence>